<dbReference type="SUPFAM" id="SSF53850">
    <property type="entry name" value="Periplasmic binding protein-like II"/>
    <property type="match status" value="1"/>
</dbReference>
<protein>
    <submittedName>
        <fullName evidence="6">ABC transporter periplasmic binding protein, urea carboxylase region</fullName>
    </submittedName>
</protein>
<dbReference type="PANTHER" id="PTHR30024:SF47">
    <property type="entry name" value="TAURINE-BINDING PERIPLASMIC PROTEIN"/>
    <property type="match status" value="1"/>
</dbReference>
<comment type="subcellular location">
    <subcellularLocation>
        <location evidence="1">Periplasm</location>
    </subcellularLocation>
</comment>
<dbReference type="Proteomes" id="UP000006286">
    <property type="component" value="Chromosome"/>
</dbReference>
<dbReference type="Pfam" id="PF09084">
    <property type="entry name" value="NMT1"/>
    <property type="match status" value="1"/>
</dbReference>
<dbReference type="NCBIfam" id="TIGR03427">
    <property type="entry name" value="ABC_peri_uca"/>
    <property type="match status" value="1"/>
</dbReference>
<dbReference type="InterPro" id="IPR015168">
    <property type="entry name" value="SsuA/THI5"/>
</dbReference>
<dbReference type="STRING" id="930169.B5T_02883"/>
<feature type="domain" description="SsuA/THI5-like" evidence="5">
    <location>
        <begin position="67"/>
        <end position="251"/>
    </location>
</feature>
<dbReference type="KEGG" id="adi:B5T_02883"/>
<dbReference type="GO" id="GO:0042597">
    <property type="term" value="C:periplasmic space"/>
    <property type="evidence" value="ECO:0007669"/>
    <property type="project" value="UniProtKB-SubCell"/>
</dbReference>
<keyword evidence="3 4" id="KW-0732">Signal</keyword>
<accession>K0CHT3</accession>
<dbReference type="HOGENOM" id="CLU_028871_3_2_6"/>
<dbReference type="Gene3D" id="3.40.190.10">
    <property type="entry name" value="Periplasmic binding protein-like II"/>
    <property type="match status" value="2"/>
</dbReference>
<feature type="chain" id="PRO_5003829586" evidence="4">
    <location>
        <begin position="34"/>
        <end position="363"/>
    </location>
</feature>
<evidence type="ECO:0000313" key="7">
    <source>
        <dbReference type="Proteomes" id="UP000006286"/>
    </source>
</evidence>
<comment type="similarity">
    <text evidence="2">Belongs to the bacterial solute-binding protein SsuA/TauA family.</text>
</comment>
<dbReference type="eggNOG" id="COG0715">
    <property type="taxonomic scope" value="Bacteria"/>
</dbReference>
<evidence type="ECO:0000256" key="3">
    <source>
        <dbReference type="ARBA" id="ARBA00022729"/>
    </source>
</evidence>
<proteinExistence type="inferred from homology"/>
<dbReference type="EMBL" id="CP003466">
    <property type="protein sequence ID" value="AFT71151.1"/>
    <property type="molecule type" value="Genomic_DNA"/>
</dbReference>
<feature type="signal peptide" evidence="4">
    <location>
        <begin position="1"/>
        <end position="33"/>
    </location>
</feature>
<keyword evidence="7" id="KW-1185">Reference proteome</keyword>
<dbReference type="InterPro" id="IPR017793">
    <property type="entry name" value="ABC_transptr_urea-assoc_sub-bd"/>
</dbReference>
<organism evidence="6 7">
    <name type="scientific">Alcanivorax dieselolei (strain DSM 16502 / CGMCC 1.3690 / MCCC 1A00001 / B-5)</name>
    <name type="common">Alloalcanivorax dieselolei</name>
    <dbReference type="NCBI Taxonomy" id="930169"/>
    <lineage>
        <taxon>Bacteria</taxon>
        <taxon>Pseudomonadati</taxon>
        <taxon>Pseudomonadota</taxon>
        <taxon>Gammaproteobacteria</taxon>
        <taxon>Oceanospirillales</taxon>
        <taxon>Alcanivoracaceae</taxon>
        <taxon>Alloalcanivorax</taxon>
    </lineage>
</organism>
<reference evidence="6 7" key="1">
    <citation type="journal article" date="2012" name="J. Bacteriol.">
        <title>Complete genome sequence of Alcanivorax dieselolei type strain B5.</title>
        <authorList>
            <person name="Lai Q."/>
            <person name="Li W."/>
            <person name="Shao Z."/>
        </authorList>
    </citation>
    <scope>NUCLEOTIDE SEQUENCE [LARGE SCALE GENOMIC DNA]</scope>
    <source>
        <strain evidence="7">DSM 16502 / CGMCC 1.3690 / B-5</strain>
    </source>
</reference>
<dbReference type="PANTHER" id="PTHR30024">
    <property type="entry name" value="ALIPHATIC SULFONATES-BINDING PROTEIN-RELATED"/>
    <property type="match status" value="1"/>
</dbReference>
<evidence type="ECO:0000256" key="4">
    <source>
        <dbReference type="SAM" id="SignalP"/>
    </source>
</evidence>
<name>K0CHT3_ALCDB</name>
<evidence type="ECO:0000256" key="1">
    <source>
        <dbReference type="ARBA" id="ARBA00004418"/>
    </source>
</evidence>
<dbReference type="AlphaFoldDB" id="K0CHT3"/>
<evidence type="ECO:0000313" key="6">
    <source>
        <dbReference type="EMBL" id="AFT71151.1"/>
    </source>
</evidence>
<sequence length="363" mass="39557">MGKLMTGKPTRTWLHALLLIAGLALLWPLQANAQQTRFKVAWSIYSGWMPWGYAAEHGIVDKWADKYGIDIEMVQFNDYIESINQYTAGDFDACTMTNMDALTLPAASGVDTTAFILGDYSDGNDAIVLKNGTTMRDIKGRRVNLVELSVSHYLLARALDMHGLSEKDVTVVNTSDADAASSFLTRDVTAAAAWNPQLSRIMAQSPDAVQVFTSKQIPGEIIDMMAAKTEVLKDNPALAKALTGAWFETLALMRSDTDAAADARAEMARDSGTDLAGYDAQLALTHIFYSPAEAHRFTAAPGLRETMNKVRRFSFEKGLLGESTPSPDAIGMAFDDGSRLGDQHNVKLRFDARYVKLAADGGL</sequence>
<evidence type="ECO:0000256" key="2">
    <source>
        <dbReference type="ARBA" id="ARBA00010742"/>
    </source>
</evidence>
<dbReference type="PATRIC" id="fig|930169.3.peg.2844"/>
<evidence type="ECO:0000259" key="5">
    <source>
        <dbReference type="Pfam" id="PF09084"/>
    </source>
</evidence>
<gene>
    <name evidence="6" type="ordered locus">B5T_02883</name>
</gene>